<dbReference type="CDD" id="cd00063">
    <property type="entry name" value="FN3"/>
    <property type="match status" value="6"/>
</dbReference>
<dbReference type="FunFam" id="2.60.40.10:FF:001176">
    <property type="entry name" value="Usherin"/>
    <property type="match status" value="1"/>
</dbReference>
<evidence type="ECO:0000313" key="3">
    <source>
        <dbReference type="EMBL" id="KAB0395604.1"/>
    </source>
</evidence>
<dbReference type="PANTHER" id="PTHR46957">
    <property type="entry name" value="CYTOKINE RECEPTOR"/>
    <property type="match status" value="1"/>
</dbReference>
<evidence type="ECO:0000259" key="2">
    <source>
        <dbReference type="PROSITE" id="PS50853"/>
    </source>
</evidence>
<dbReference type="Proteomes" id="UP000437017">
    <property type="component" value="Unassembled WGS sequence"/>
</dbReference>
<feature type="domain" description="Fibronectin type-III" evidence="2">
    <location>
        <begin position="652"/>
        <end position="751"/>
    </location>
</feature>
<dbReference type="SMART" id="SM00060">
    <property type="entry name" value="FN3"/>
    <property type="match status" value="8"/>
</dbReference>
<dbReference type="PROSITE" id="PS50853">
    <property type="entry name" value="FN3"/>
    <property type="match status" value="7"/>
</dbReference>
<organism evidence="3 4">
    <name type="scientific">Balaenoptera physalus</name>
    <name type="common">Fin whale</name>
    <name type="synonym">Balaena physalus</name>
    <dbReference type="NCBI Taxonomy" id="9770"/>
    <lineage>
        <taxon>Eukaryota</taxon>
        <taxon>Metazoa</taxon>
        <taxon>Chordata</taxon>
        <taxon>Craniata</taxon>
        <taxon>Vertebrata</taxon>
        <taxon>Euteleostomi</taxon>
        <taxon>Mammalia</taxon>
        <taxon>Eutheria</taxon>
        <taxon>Laurasiatheria</taxon>
        <taxon>Artiodactyla</taxon>
        <taxon>Whippomorpha</taxon>
        <taxon>Cetacea</taxon>
        <taxon>Mysticeti</taxon>
        <taxon>Balaenopteridae</taxon>
        <taxon>Balaenoptera</taxon>
    </lineage>
</organism>
<dbReference type="AlphaFoldDB" id="A0A643C646"/>
<feature type="domain" description="Fibronectin type-III" evidence="2">
    <location>
        <begin position="564"/>
        <end position="648"/>
    </location>
</feature>
<dbReference type="FunFam" id="2.60.40.10:FF:001030">
    <property type="entry name" value="Usherin"/>
    <property type="match status" value="1"/>
</dbReference>
<dbReference type="FunFam" id="2.60.40.10:FF:001227">
    <property type="entry name" value="Usherin"/>
    <property type="match status" value="1"/>
</dbReference>
<proteinExistence type="predicted"/>
<evidence type="ECO:0000313" key="4">
    <source>
        <dbReference type="Proteomes" id="UP000437017"/>
    </source>
</evidence>
<feature type="domain" description="Fibronectin type-III" evidence="2">
    <location>
        <begin position="754"/>
        <end position="852"/>
    </location>
</feature>
<feature type="domain" description="Fibronectin type-III" evidence="2">
    <location>
        <begin position="275"/>
        <end position="379"/>
    </location>
</feature>
<dbReference type="EMBL" id="SGJD01002451">
    <property type="protein sequence ID" value="KAB0395604.1"/>
    <property type="molecule type" value="Genomic_DNA"/>
</dbReference>
<dbReference type="FunFam" id="2.60.40.10:FF:001285">
    <property type="entry name" value="Usherin"/>
    <property type="match status" value="1"/>
</dbReference>
<dbReference type="FunFam" id="2.60.40.10:FF:001161">
    <property type="entry name" value="Usherin"/>
    <property type="match status" value="1"/>
</dbReference>
<feature type="domain" description="Fibronectin type-III" evidence="2">
    <location>
        <begin position="380"/>
        <end position="475"/>
    </location>
</feature>
<dbReference type="Gene3D" id="2.60.40.10">
    <property type="entry name" value="Immunoglobulins"/>
    <property type="match status" value="8"/>
</dbReference>
<keyword evidence="4" id="KW-1185">Reference proteome</keyword>
<feature type="region of interest" description="Disordered" evidence="1">
    <location>
        <begin position="49"/>
        <end position="97"/>
    </location>
</feature>
<dbReference type="GO" id="GO:0016020">
    <property type="term" value="C:membrane"/>
    <property type="evidence" value="ECO:0007669"/>
    <property type="project" value="UniProtKB-SubCell"/>
</dbReference>
<feature type="domain" description="Fibronectin type-III" evidence="2">
    <location>
        <begin position="183"/>
        <end position="271"/>
    </location>
</feature>
<dbReference type="InterPro" id="IPR003961">
    <property type="entry name" value="FN3_dom"/>
</dbReference>
<dbReference type="Pfam" id="PF00041">
    <property type="entry name" value="fn3"/>
    <property type="match status" value="5"/>
</dbReference>
<feature type="compositionally biased region" description="Polar residues" evidence="1">
    <location>
        <begin position="59"/>
        <end position="75"/>
    </location>
</feature>
<gene>
    <name evidence="3" type="ORF">E2I00_000640</name>
</gene>
<reference evidence="3 4" key="1">
    <citation type="journal article" date="2019" name="PLoS ONE">
        <title>Genomic analyses reveal an absence of contemporary introgressive admixture between fin whales and blue whales, despite known hybrids.</title>
        <authorList>
            <person name="Westbury M.V."/>
            <person name="Petersen B."/>
            <person name="Lorenzen E.D."/>
        </authorList>
    </citation>
    <scope>NUCLEOTIDE SEQUENCE [LARGE SCALE GENOMIC DNA]</scope>
    <source>
        <strain evidence="3">FinWhale-01</strain>
    </source>
</reference>
<dbReference type="InterPro" id="IPR036116">
    <property type="entry name" value="FN3_sf"/>
</dbReference>
<dbReference type="InterPro" id="IPR013783">
    <property type="entry name" value="Ig-like_fold"/>
</dbReference>
<dbReference type="SUPFAM" id="SSF49265">
    <property type="entry name" value="Fibronectin type III"/>
    <property type="match status" value="5"/>
</dbReference>
<sequence length="914" mass="101986">FFWNPLPLIYTVTMRTANFPPMFSLSGYNWMVHVGQIIQAAATGSFSRNVETKKEERTQTLGMSNSQPHVEWSSNTEEETPAKPRLGSETPDKPILGDKTEINRLGEPFISAKPDHLPSSHIDKSYKIMKSIFHSGATLHGTSHQAHLFGLEPFTTYHIGVVATNQAGEVSSPWTLVRTLESSPSGLSYFTVEQKENGRALLLQWSEPVRTNGVIKTYNVFSDGVLEYAGLNRQFLFRRLDPFTLYTLTLEACTRAGCAHSAPQPLWTEEAAPQSQLAPTIQSVGSTSVELSWSEPVNPNGKIIRYEVIRRCFKGKAWGNQTIQDDEKIVFTEYNTERNTFMYNDTGLQPWMQCEYKIRTWNSAGHTCSSWSVVRTRQAPPEGLSPPEIAQVSVNPPKLMISWIPPAQPNGVIQSYRLQRNEVLYPFSFDAVTFNYTDEALLPFSTYRYVVTACTSEGCSTSPPTSITTLEAAPAGVSPPALWTISATQINVSWSPPSIQNGEITQYLLRLDGKEYLAGQNLSLLVSHLQPSTQYNLSLVACTNGGCTASVAESAWTMEAPPQNMDPPRLQVTGSESIEITWKPPGTPNGQIRSYELRRDGTIVYTGLETHYHDFTLAPGVEYGYTVMANNSQGGVLSPLVKDRTSPSAPSGMEPPKLLAKGPQEILVSWDPPVRTNGHIVNYTLFIRELFERETKIVHINTTHNSFGTRSFIVNQLKPFHRYEVRIQACTRLGCASGDWTSIRTPEVAPRKQPPPHLEVQMAPGGFQPTVSLLWTGPLQPNGQVLYYELYRRQIATQPGKSNPVLTYNGSSSSFMDMELSPFTEYEYQVRNVCYQQLTLRWVWVHISISGEIFAFLINEVVSTIKLLSVSVALAGNTPYEKITLKITQELYREKIKSNGQASPAPVHLQFSCN</sequence>
<accession>A0A643C646</accession>
<dbReference type="OrthoDB" id="5984158at2759"/>
<dbReference type="FunFam" id="2.60.40.10:FF:001211">
    <property type="entry name" value="Usherin"/>
    <property type="match status" value="1"/>
</dbReference>
<evidence type="ECO:0000256" key="1">
    <source>
        <dbReference type="SAM" id="MobiDB-lite"/>
    </source>
</evidence>
<dbReference type="PANTHER" id="PTHR46957:SF7">
    <property type="entry name" value="USHERIN"/>
    <property type="match status" value="1"/>
</dbReference>
<dbReference type="FunFam" id="2.60.40.10:FF:001716">
    <property type="entry name" value="Usherin"/>
    <property type="match status" value="1"/>
</dbReference>
<feature type="domain" description="Fibronectin type-III" evidence="2">
    <location>
        <begin position="476"/>
        <end position="563"/>
    </location>
</feature>
<dbReference type="InterPro" id="IPR050713">
    <property type="entry name" value="RTP_Phos/Ushers"/>
</dbReference>
<comment type="caution">
    <text evidence="3">The sequence shown here is derived from an EMBL/GenBank/DDBJ whole genome shotgun (WGS) entry which is preliminary data.</text>
</comment>
<name>A0A643C646_BALPH</name>
<protein>
    <recommendedName>
        <fullName evidence="2">Fibronectin type-III domain-containing protein</fullName>
    </recommendedName>
</protein>
<feature type="non-terminal residue" evidence="3">
    <location>
        <position position="1"/>
    </location>
</feature>